<organism evidence="7 8">
    <name type="scientific">Crassostrea virginica</name>
    <name type="common">Eastern oyster</name>
    <dbReference type="NCBI Taxonomy" id="6565"/>
    <lineage>
        <taxon>Eukaryota</taxon>
        <taxon>Metazoa</taxon>
        <taxon>Spiralia</taxon>
        <taxon>Lophotrochozoa</taxon>
        <taxon>Mollusca</taxon>
        <taxon>Bivalvia</taxon>
        <taxon>Autobranchia</taxon>
        <taxon>Pteriomorphia</taxon>
        <taxon>Ostreida</taxon>
        <taxon>Ostreoidea</taxon>
        <taxon>Ostreidae</taxon>
        <taxon>Crassostrea</taxon>
    </lineage>
</organism>
<dbReference type="KEGG" id="cvn:111137841"/>
<dbReference type="AlphaFoldDB" id="A0A8B8EZ29"/>
<dbReference type="Pfam" id="PF01399">
    <property type="entry name" value="PCI"/>
    <property type="match status" value="1"/>
</dbReference>
<dbReference type="InterPro" id="IPR027528">
    <property type="entry name" value="eIF3m"/>
</dbReference>
<sequence length="385" mass="44254">MSTPVFIDLPIPEQAQELRSYLKSLSADISEEKAEAGILTDLRHIIEASNICWNSKDVNDNDIEIVFNSVISLILVLPPEEMLEPVTHFCEKVVKSPQGDRRGSLRLKLLSNLFYGLEERSPLRADLYVSMVKLAQQAELVPQLAINIEQVKKWVSQWDISTTKLQNLLRSVHDALIDAGVSDKATKVMIDLLGTYTEDNASQARDDAHRCIVTHLGDPNTFLMDHLLLLKPVKFLEGELIHELLTIFVSGKISQYQQYYKNNTDFVKSLGLSHEQNLRKMRFLSFVQLAEDKKEIEYAVIQREMQLEEADIEDFIIDVLRTKSVRAKIDQLQKKVIIMSTIHRTFGRQQWQVLRQTLMQWRENLSQVQTSLQQLDIIQQSQAQA</sequence>
<feature type="domain" description="PCI" evidence="6">
    <location>
        <begin position="184"/>
        <end position="343"/>
    </location>
</feature>
<evidence type="ECO:0000259" key="6">
    <source>
        <dbReference type="PROSITE" id="PS50250"/>
    </source>
</evidence>
<dbReference type="GO" id="GO:0001732">
    <property type="term" value="P:formation of cytoplasmic translation initiation complex"/>
    <property type="evidence" value="ECO:0007669"/>
    <property type="project" value="UniProtKB-UniRule"/>
</dbReference>
<comment type="subcellular location">
    <subcellularLocation>
        <location evidence="5">Cytoplasm</location>
    </subcellularLocation>
</comment>
<dbReference type="InterPro" id="IPR000717">
    <property type="entry name" value="PCI_dom"/>
</dbReference>
<dbReference type="OrthoDB" id="10267031at2759"/>
<protein>
    <recommendedName>
        <fullName evidence="5">Eukaryotic translation initiation factor 3 subunit M</fullName>
        <shortName evidence="5">eIF3m</shortName>
    </recommendedName>
</protein>
<evidence type="ECO:0000313" key="8">
    <source>
        <dbReference type="RefSeq" id="XP_022345246.1"/>
    </source>
</evidence>
<dbReference type="GeneID" id="111137841"/>
<gene>
    <name evidence="8" type="primary">LOC111137841</name>
</gene>
<name>A0A8B8EZ29_CRAVI</name>
<dbReference type="SMART" id="SM00088">
    <property type="entry name" value="PINT"/>
    <property type="match status" value="1"/>
</dbReference>
<evidence type="ECO:0000313" key="7">
    <source>
        <dbReference type="Proteomes" id="UP000694844"/>
    </source>
</evidence>
<dbReference type="InterPro" id="IPR040750">
    <property type="entry name" value="eIF3m_C_helix"/>
</dbReference>
<dbReference type="GO" id="GO:0071541">
    <property type="term" value="C:eukaryotic translation initiation factor 3 complex, eIF3m"/>
    <property type="evidence" value="ECO:0007669"/>
    <property type="project" value="UniProtKB-UniRule"/>
</dbReference>
<keyword evidence="4 5" id="KW-0648">Protein biosynthesis</keyword>
<dbReference type="PANTHER" id="PTHR15350">
    <property type="entry name" value="COP9 SIGNALOSOME COMPLEX SUBUNIT 7/DENDRITIC CELL PROTEIN GA17"/>
    <property type="match status" value="1"/>
</dbReference>
<proteinExistence type="inferred from homology"/>
<comment type="subunit">
    <text evidence="5">Component of the eukaryotic translation initiation factor 3 (eIF-3) complex.</text>
</comment>
<keyword evidence="3 5" id="KW-0396">Initiation factor</keyword>
<reference evidence="7" key="1">
    <citation type="submission" date="2024-06" db="UniProtKB">
        <authorList>
            <consortium name="RefSeq"/>
        </authorList>
    </citation>
    <scope>NUCLEOTIDE SEQUENCE [LARGE SCALE GENOMIC DNA]</scope>
</reference>
<accession>A0A8B8EZ29</accession>
<reference evidence="8" key="2">
    <citation type="submission" date="2025-08" db="UniProtKB">
        <authorList>
            <consortium name="RefSeq"/>
        </authorList>
    </citation>
    <scope>IDENTIFICATION</scope>
    <source>
        <tissue evidence="8">Whole sample</tissue>
    </source>
</reference>
<keyword evidence="7" id="KW-1185">Reference proteome</keyword>
<comment type="similarity">
    <text evidence="5">Belongs to the eIF-3 subunit M family.</text>
</comment>
<evidence type="ECO:0000256" key="1">
    <source>
        <dbReference type="ARBA" id="ARBA00008482"/>
    </source>
</evidence>
<evidence type="ECO:0000256" key="4">
    <source>
        <dbReference type="ARBA" id="ARBA00022917"/>
    </source>
</evidence>
<dbReference type="Pfam" id="PF18005">
    <property type="entry name" value="eIF3m_C_helix"/>
    <property type="match status" value="1"/>
</dbReference>
<evidence type="ECO:0000256" key="3">
    <source>
        <dbReference type="ARBA" id="ARBA00022540"/>
    </source>
</evidence>
<dbReference type="HAMAP" id="MF_03012">
    <property type="entry name" value="eIF3m"/>
    <property type="match status" value="1"/>
</dbReference>
<comment type="similarity">
    <text evidence="1">Belongs to the CSN7/EIF3M family. CSN7 subfamily.</text>
</comment>
<dbReference type="RefSeq" id="XP_022345246.1">
    <property type="nucleotide sequence ID" value="XM_022489538.1"/>
</dbReference>
<dbReference type="Proteomes" id="UP000694844">
    <property type="component" value="Chromosome 1"/>
</dbReference>
<comment type="function">
    <text evidence="5">Component of the eukaryotic translation initiation factor 3 (eIF-3) complex, which is involved in protein synthesis of a specialized repertoire of mRNAs and, together with other initiation factors, stimulates binding of mRNA and methionyl-tRNAi to the 40S ribosome. The eIF-3 complex specifically targets and initiates translation of a subset of mRNAs involved in cell proliferation.</text>
</comment>
<dbReference type="InterPro" id="IPR045237">
    <property type="entry name" value="COPS7/eIF3m"/>
</dbReference>
<dbReference type="PANTHER" id="PTHR15350:SF2">
    <property type="entry name" value="EUKARYOTIC TRANSLATION INITIATION FACTOR 3 SUBUNIT M"/>
    <property type="match status" value="1"/>
</dbReference>
<dbReference type="GO" id="GO:0016282">
    <property type="term" value="C:eukaryotic 43S preinitiation complex"/>
    <property type="evidence" value="ECO:0007669"/>
    <property type="project" value="UniProtKB-UniRule"/>
</dbReference>
<evidence type="ECO:0000256" key="5">
    <source>
        <dbReference type="HAMAP-Rule" id="MF_03012"/>
    </source>
</evidence>
<dbReference type="PROSITE" id="PS50250">
    <property type="entry name" value="PCI"/>
    <property type="match status" value="1"/>
</dbReference>
<evidence type="ECO:0000256" key="2">
    <source>
        <dbReference type="ARBA" id="ARBA00022490"/>
    </source>
</evidence>
<dbReference type="GO" id="GO:0003743">
    <property type="term" value="F:translation initiation factor activity"/>
    <property type="evidence" value="ECO:0007669"/>
    <property type="project" value="UniProtKB-UniRule"/>
</dbReference>
<dbReference type="GO" id="GO:0033290">
    <property type="term" value="C:eukaryotic 48S preinitiation complex"/>
    <property type="evidence" value="ECO:0007669"/>
    <property type="project" value="UniProtKB-UniRule"/>
</dbReference>
<keyword evidence="2 5" id="KW-0963">Cytoplasm</keyword>